<evidence type="ECO:0000313" key="4">
    <source>
        <dbReference type="Proteomes" id="UP000639643"/>
    </source>
</evidence>
<proteinExistence type="predicted"/>
<comment type="caution">
    <text evidence="3">The sequence shown here is derived from an EMBL/GenBank/DDBJ whole genome shotgun (WGS) entry which is preliminary data.</text>
</comment>
<evidence type="ECO:0000313" key="3">
    <source>
        <dbReference type="EMBL" id="KAF6786810.1"/>
    </source>
</evidence>
<dbReference type="SUPFAM" id="SSF57850">
    <property type="entry name" value="RING/U-box"/>
    <property type="match status" value="1"/>
</dbReference>
<evidence type="ECO:0000259" key="2">
    <source>
        <dbReference type="Pfam" id="PF06985"/>
    </source>
</evidence>
<feature type="domain" description="Heterokaryon incompatibility" evidence="2">
    <location>
        <begin position="238"/>
        <end position="333"/>
    </location>
</feature>
<dbReference type="Pfam" id="PF06985">
    <property type="entry name" value="HET"/>
    <property type="match status" value="1"/>
</dbReference>
<dbReference type="InterPro" id="IPR010730">
    <property type="entry name" value="HET"/>
</dbReference>
<reference evidence="3" key="1">
    <citation type="journal article" date="2020" name="Phytopathology">
        <title>Genome Sequence Resources of Colletotrichum truncatum, C. plurivorum, C. musicola, and C. sojae: Four Species Pathogenic to Soybean (Glycine max).</title>
        <authorList>
            <person name="Rogerio F."/>
            <person name="Boufleur T.R."/>
            <person name="Ciampi-Guillardi M."/>
            <person name="Sukno S.A."/>
            <person name="Thon M.R."/>
            <person name="Massola Junior N.S."/>
            <person name="Baroncelli R."/>
        </authorList>
    </citation>
    <scope>NUCLEOTIDE SEQUENCE</scope>
    <source>
        <strain evidence="3">LFN0074</strain>
    </source>
</reference>
<dbReference type="PANTHER" id="PTHR33112:SF15">
    <property type="entry name" value="HETEROKARYON INCOMPATIBILITY DOMAIN-CONTAINING PROTEIN"/>
    <property type="match status" value="1"/>
</dbReference>
<protein>
    <submittedName>
        <fullName evidence="3">Heterokaryon incompatibility protein</fullName>
    </submittedName>
</protein>
<feature type="non-terminal residue" evidence="3">
    <location>
        <position position="1"/>
    </location>
</feature>
<name>A0A8H6IMQ6_9PEZI</name>
<keyword evidence="4" id="KW-1185">Reference proteome</keyword>
<organism evidence="3 4">
    <name type="scientific">Colletotrichum musicola</name>
    <dbReference type="NCBI Taxonomy" id="2175873"/>
    <lineage>
        <taxon>Eukaryota</taxon>
        <taxon>Fungi</taxon>
        <taxon>Dikarya</taxon>
        <taxon>Ascomycota</taxon>
        <taxon>Pezizomycotina</taxon>
        <taxon>Sordariomycetes</taxon>
        <taxon>Hypocreomycetidae</taxon>
        <taxon>Glomerellales</taxon>
        <taxon>Glomerellaceae</taxon>
        <taxon>Colletotrichum</taxon>
        <taxon>Colletotrichum orchidearum species complex</taxon>
    </lineage>
</organism>
<dbReference type="PANTHER" id="PTHR33112">
    <property type="entry name" value="DOMAIN PROTEIN, PUTATIVE-RELATED"/>
    <property type="match status" value="1"/>
</dbReference>
<feature type="region of interest" description="Disordered" evidence="1">
    <location>
        <begin position="15"/>
        <end position="40"/>
    </location>
</feature>
<dbReference type="AlphaFoldDB" id="A0A8H6IMQ6"/>
<gene>
    <name evidence="3" type="ORF">CMUS01_16490</name>
</gene>
<evidence type="ECO:0000256" key="1">
    <source>
        <dbReference type="SAM" id="MobiDB-lite"/>
    </source>
</evidence>
<dbReference type="EMBL" id="WIGM01001915">
    <property type="protein sequence ID" value="KAF6786810.1"/>
    <property type="molecule type" value="Genomic_DNA"/>
</dbReference>
<dbReference type="OrthoDB" id="3789824at2759"/>
<sequence length="701" mass="77530">EYEWDNAVGVTVYRKLEPPAIQTPQTTQESTKDGSPPPQATFRIDLAELGRDRSRTCKMCFDHATSSFFKCQTCDDFAVCRDCVGQARHSFSWESESEAHLFEEIHIPSLQSRFEELQALALLAPGTDGDVPQEAEDNGNNKNNETNKGFLEIPVGCCFLCFDRRPGTVEMAWLESSDHHVSSHGWSPPSAIYTSDLRMAADRRCMVCSLTFRGLLLMEPEAEERDSRISLESVGSFIQDDAVDWEIESSKMCDVFSQAHLVIISASAAGDHEGFLGKRPVAYQGLPLEFSEGSGVFDAVVRREMPHTKTLDSGHRFPLAGSHIESRAWCMQETFLARRSVTFNDSEMVWECRSRAACECGTMSEDFTSPNPQPRFRTGLRKAGGKERFYWVVGPDHPSLEGAPRTFGPLVLGHSFLSPSHKFQYFTRPLAEQPLDDDDDGIAARAATDRLPALSGLASAAALRCNDTYIAGLWKEDLQLGLLWSVDGDPTAPPSEYLAPSFSFASVNRPVVYNLPNRLSQSGENVYGNTGVKLLAVDLVRGRDPFGMVLGGSILVSGLSSKRRLILKEDLQNKGNDDSNLSAKEDGSKGTWKYYWDTEAAAVPLLDRQGDQSNPRFTLNRAEAGPAQKNVGLELYLLLVADVSCVTEDNERRVEGAGLLLAPSATEEGAYQRLGLVITSHTAEGREKWVQELTVREFRIV</sequence>
<feature type="region of interest" description="Disordered" evidence="1">
    <location>
        <begin position="126"/>
        <end position="146"/>
    </location>
</feature>
<dbReference type="Proteomes" id="UP000639643">
    <property type="component" value="Unassembled WGS sequence"/>
</dbReference>
<accession>A0A8H6IMQ6</accession>